<dbReference type="RefSeq" id="WP_212688943.1">
    <property type="nucleotide sequence ID" value="NZ_CAXBSD010000055.1"/>
</dbReference>
<protein>
    <submittedName>
        <fullName evidence="2">Uncharacterized protein</fullName>
    </submittedName>
</protein>
<evidence type="ECO:0000313" key="3">
    <source>
        <dbReference type="Proteomes" id="UP000680067"/>
    </source>
</evidence>
<evidence type="ECO:0000313" key="2">
    <source>
        <dbReference type="EMBL" id="MBR7783674.1"/>
    </source>
</evidence>
<proteinExistence type="predicted"/>
<dbReference type="AlphaFoldDB" id="A0A941DP84"/>
<feature type="compositionally biased region" description="Basic and acidic residues" evidence="1">
    <location>
        <begin position="29"/>
        <end position="42"/>
    </location>
</feature>
<feature type="region of interest" description="Disordered" evidence="1">
    <location>
        <begin position="1"/>
        <end position="60"/>
    </location>
</feature>
<name>A0A941DP84_9BURK</name>
<reference evidence="2" key="1">
    <citation type="submission" date="2021-04" db="EMBL/GenBank/DDBJ databases">
        <title>novel species isolated from subtropical streams in China.</title>
        <authorList>
            <person name="Lu H."/>
        </authorList>
    </citation>
    <scope>NUCLEOTIDE SEQUENCE</scope>
    <source>
        <strain evidence="2">LFS511W</strain>
    </source>
</reference>
<evidence type="ECO:0000256" key="1">
    <source>
        <dbReference type="SAM" id="MobiDB-lite"/>
    </source>
</evidence>
<gene>
    <name evidence="2" type="ORF">KDM89_16130</name>
</gene>
<organism evidence="2 3">
    <name type="scientific">Undibacterium luofuense</name>
    <dbReference type="NCBI Taxonomy" id="2828733"/>
    <lineage>
        <taxon>Bacteria</taxon>
        <taxon>Pseudomonadati</taxon>
        <taxon>Pseudomonadota</taxon>
        <taxon>Betaproteobacteria</taxon>
        <taxon>Burkholderiales</taxon>
        <taxon>Oxalobacteraceae</taxon>
        <taxon>Undibacterium</taxon>
    </lineage>
</organism>
<dbReference type="Proteomes" id="UP000680067">
    <property type="component" value="Unassembled WGS sequence"/>
</dbReference>
<sequence length="60" mass="6306">MTKKAENSTDKSQVAAFTLDVDQESANSESKKQADGQVDDKPLAQSGRKGGLTSDDTAFG</sequence>
<comment type="caution">
    <text evidence="2">The sequence shown here is derived from an EMBL/GenBank/DDBJ whole genome shotgun (WGS) entry which is preliminary data.</text>
</comment>
<keyword evidence="3" id="KW-1185">Reference proteome</keyword>
<accession>A0A941DP84</accession>
<dbReference type="EMBL" id="JAGSPN010000013">
    <property type="protein sequence ID" value="MBR7783674.1"/>
    <property type="molecule type" value="Genomic_DNA"/>
</dbReference>